<dbReference type="EMBL" id="MU277224">
    <property type="protein sequence ID" value="KAI0059660.1"/>
    <property type="molecule type" value="Genomic_DNA"/>
</dbReference>
<gene>
    <name evidence="1" type="ORF">BV25DRAFT_1808643</name>
</gene>
<evidence type="ECO:0000313" key="1">
    <source>
        <dbReference type="EMBL" id="KAI0059660.1"/>
    </source>
</evidence>
<sequence>MLFFGTVSCTAYAIYRLILYPRYFSPLRIVPGPPLAGYLFGHFPKIIRSQAGAIQKEWVDKYGPTVRAVGPLGQDRLILLRPQALHKILVSDWMDYPRSKVMTDILGLAAGHGLFTVTGTPHKQMRKAMNPAFSIANLMNQTDMYYDSIEILVQSLNSELRKQSDPCKGAVMHIFEWMSKVTLDIICDTAFGYKSNSLLNPHNELTEAYAELGVRYETNMGKLAELVRIPGMARLLGSELCYRLRRLFRLFPPLASVESFVDSIHRIRRIAKQLLAEKLADATLDAEDTGPKKKDIMSLLVRAARQEHAEDAYRLSDDALVDQVLTFLGAGHETIASGLSWTLWLLANDAPAQHKLRDEVSPVFADTERPDYRVLKDLKFLDCVIMESLRLFPPAPTTQREAGKSDWIDGVYVPKGTHLSIPIRAINMNRDIWGPDAEEFRPERWLALPKAYDPNFSMMAFIAGPHACIGKTMSISEMKAVLATMLVNFEFAPAYAGQVAVPKSAITMKPADNLPLLVTPIRM</sequence>
<comment type="caution">
    <text evidence="1">The sequence shown here is derived from an EMBL/GenBank/DDBJ whole genome shotgun (WGS) entry which is preliminary data.</text>
</comment>
<evidence type="ECO:0000313" key="2">
    <source>
        <dbReference type="Proteomes" id="UP000814140"/>
    </source>
</evidence>
<name>A0ACB8ST87_9AGAM</name>
<protein>
    <submittedName>
        <fullName evidence="1">Cytochrome P450</fullName>
    </submittedName>
</protein>
<reference evidence="1" key="2">
    <citation type="journal article" date="2022" name="New Phytol.">
        <title>Evolutionary transition to the ectomycorrhizal habit in the genomes of a hyperdiverse lineage of mushroom-forming fungi.</title>
        <authorList>
            <person name="Looney B."/>
            <person name="Miyauchi S."/>
            <person name="Morin E."/>
            <person name="Drula E."/>
            <person name="Courty P.E."/>
            <person name="Kohler A."/>
            <person name="Kuo A."/>
            <person name="LaButti K."/>
            <person name="Pangilinan J."/>
            <person name="Lipzen A."/>
            <person name="Riley R."/>
            <person name="Andreopoulos W."/>
            <person name="He G."/>
            <person name="Johnson J."/>
            <person name="Nolan M."/>
            <person name="Tritt A."/>
            <person name="Barry K.W."/>
            <person name="Grigoriev I.V."/>
            <person name="Nagy L.G."/>
            <person name="Hibbett D."/>
            <person name="Henrissat B."/>
            <person name="Matheny P.B."/>
            <person name="Labbe J."/>
            <person name="Martin F.M."/>
        </authorList>
    </citation>
    <scope>NUCLEOTIDE SEQUENCE</scope>
    <source>
        <strain evidence="1">HHB10654</strain>
    </source>
</reference>
<accession>A0ACB8ST87</accession>
<organism evidence="1 2">
    <name type="scientific">Artomyces pyxidatus</name>
    <dbReference type="NCBI Taxonomy" id="48021"/>
    <lineage>
        <taxon>Eukaryota</taxon>
        <taxon>Fungi</taxon>
        <taxon>Dikarya</taxon>
        <taxon>Basidiomycota</taxon>
        <taxon>Agaricomycotina</taxon>
        <taxon>Agaricomycetes</taxon>
        <taxon>Russulales</taxon>
        <taxon>Auriscalpiaceae</taxon>
        <taxon>Artomyces</taxon>
    </lineage>
</organism>
<dbReference type="Proteomes" id="UP000814140">
    <property type="component" value="Unassembled WGS sequence"/>
</dbReference>
<keyword evidence="2" id="KW-1185">Reference proteome</keyword>
<reference evidence="1" key="1">
    <citation type="submission" date="2021-03" db="EMBL/GenBank/DDBJ databases">
        <authorList>
            <consortium name="DOE Joint Genome Institute"/>
            <person name="Ahrendt S."/>
            <person name="Looney B.P."/>
            <person name="Miyauchi S."/>
            <person name="Morin E."/>
            <person name="Drula E."/>
            <person name="Courty P.E."/>
            <person name="Chicoki N."/>
            <person name="Fauchery L."/>
            <person name="Kohler A."/>
            <person name="Kuo A."/>
            <person name="Labutti K."/>
            <person name="Pangilinan J."/>
            <person name="Lipzen A."/>
            <person name="Riley R."/>
            <person name="Andreopoulos W."/>
            <person name="He G."/>
            <person name="Johnson J."/>
            <person name="Barry K.W."/>
            <person name="Grigoriev I.V."/>
            <person name="Nagy L."/>
            <person name="Hibbett D."/>
            <person name="Henrissat B."/>
            <person name="Matheny P.B."/>
            <person name="Labbe J."/>
            <person name="Martin F."/>
        </authorList>
    </citation>
    <scope>NUCLEOTIDE SEQUENCE</scope>
    <source>
        <strain evidence="1">HHB10654</strain>
    </source>
</reference>
<proteinExistence type="predicted"/>